<evidence type="ECO:0000256" key="1">
    <source>
        <dbReference type="SAM" id="MobiDB-lite"/>
    </source>
</evidence>
<comment type="caution">
    <text evidence="2">The sequence shown here is derived from an EMBL/GenBank/DDBJ whole genome shotgun (WGS) entry which is preliminary data.</text>
</comment>
<organism evidence="2 3">
    <name type="scientific">Solirubrobacter deserti</name>
    <dbReference type="NCBI Taxonomy" id="2282478"/>
    <lineage>
        <taxon>Bacteria</taxon>
        <taxon>Bacillati</taxon>
        <taxon>Actinomycetota</taxon>
        <taxon>Thermoleophilia</taxon>
        <taxon>Solirubrobacterales</taxon>
        <taxon>Solirubrobacteraceae</taxon>
        <taxon>Solirubrobacter</taxon>
    </lineage>
</organism>
<feature type="region of interest" description="Disordered" evidence="1">
    <location>
        <begin position="51"/>
        <end position="78"/>
    </location>
</feature>
<evidence type="ECO:0000313" key="3">
    <source>
        <dbReference type="Proteomes" id="UP001147700"/>
    </source>
</evidence>
<dbReference type="RefSeq" id="WP_202955070.1">
    <property type="nucleotide sequence ID" value="NZ_JAPCID010000037.1"/>
</dbReference>
<name>A0ABT4RPK0_9ACTN</name>
<protein>
    <submittedName>
        <fullName evidence="2">Uncharacterized protein</fullName>
    </submittedName>
</protein>
<dbReference type="Proteomes" id="UP001147700">
    <property type="component" value="Unassembled WGS sequence"/>
</dbReference>
<gene>
    <name evidence="2" type="ORF">OJ962_22765</name>
</gene>
<accession>A0ABT4RPK0</accession>
<feature type="compositionally biased region" description="Low complexity" evidence="1">
    <location>
        <begin position="69"/>
        <end position="78"/>
    </location>
</feature>
<evidence type="ECO:0000313" key="2">
    <source>
        <dbReference type="EMBL" id="MDA0140338.1"/>
    </source>
</evidence>
<sequence length="92" mass="9802">MNEALSLLADVFDDPINNAWALEELRGQWRDLEPEEREALTPLAKLAAQRVAAAKEAPPSEPAAPAGPEPELAAPADEASLRAALRFGVSTD</sequence>
<reference evidence="2" key="1">
    <citation type="submission" date="2022-10" db="EMBL/GenBank/DDBJ databases">
        <title>The WGS of Solirubrobacter sp. CPCC 204708.</title>
        <authorList>
            <person name="Jiang Z."/>
        </authorList>
    </citation>
    <scope>NUCLEOTIDE SEQUENCE</scope>
    <source>
        <strain evidence="2">CPCC 204708</strain>
    </source>
</reference>
<feature type="compositionally biased region" description="Pro residues" evidence="1">
    <location>
        <begin position="59"/>
        <end position="68"/>
    </location>
</feature>
<keyword evidence="3" id="KW-1185">Reference proteome</keyword>
<proteinExistence type="predicted"/>
<dbReference type="EMBL" id="JAPCID010000037">
    <property type="protein sequence ID" value="MDA0140338.1"/>
    <property type="molecule type" value="Genomic_DNA"/>
</dbReference>